<reference evidence="2" key="1">
    <citation type="submission" date="2021-06" db="EMBL/GenBank/DDBJ databases">
        <title>Comparative genomics, transcriptomics and evolutionary studies reveal genomic signatures of adaptation to plant cell wall in hemibiotrophic fungi.</title>
        <authorList>
            <consortium name="DOE Joint Genome Institute"/>
            <person name="Baroncelli R."/>
            <person name="Diaz J.F."/>
            <person name="Benocci T."/>
            <person name="Peng M."/>
            <person name="Battaglia E."/>
            <person name="Haridas S."/>
            <person name="Andreopoulos W."/>
            <person name="Labutti K."/>
            <person name="Pangilinan J."/>
            <person name="Floch G.L."/>
            <person name="Makela M.R."/>
            <person name="Henrissat B."/>
            <person name="Grigoriev I.V."/>
            <person name="Crouch J.A."/>
            <person name="De Vries R.P."/>
            <person name="Sukno S.A."/>
            <person name="Thon M.R."/>
        </authorList>
    </citation>
    <scope>NUCLEOTIDE SEQUENCE</scope>
    <source>
        <strain evidence="2">CBS 102054</strain>
    </source>
</reference>
<evidence type="ECO:0000313" key="3">
    <source>
        <dbReference type="Proteomes" id="UP001243989"/>
    </source>
</evidence>
<protein>
    <submittedName>
        <fullName evidence="2">Uncharacterized protein</fullName>
    </submittedName>
</protein>
<feature type="region of interest" description="Disordered" evidence="1">
    <location>
        <begin position="1"/>
        <end position="124"/>
    </location>
</feature>
<dbReference type="EMBL" id="JAHMHQ010000007">
    <property type="protein sequence ID" value="KAK1638274.1"/>
    <property type="molecule type" value="Genomic_DNA"/>
</dbReference>
<dbReference type="AlphaFoldDB" id="A0AAJ0EGR8"/>
<feature type="compositionally biased region" description="Polar residues" evidence="1">
    <location>
        <begin position="84"/>
        <end position="93"/>
    </location>
</feature>
<evidence type="ECO:0000313" key="2">
    <source>
        <dbReference type="EMBL" id="KAK1638274.1"/>
    </source>
</evidence>
<dbReference type="RefSeq" id="XP_060446881.1">
    <property type="nucleotide sequence ID" value="XM_060590148.1"/>
</dbReference>
<accession>A0AAJ0EGR8</accession>
<dbReference type="GeneID" id="85475010"/>
<feature type="compositionally biased region" description="Basic and acidic residues" evidence="1">
    <location>
        <begin position="99"/>
        <end position="112"/>
    </location>
</feature>
<sequence>MGWRRVATEKGRGDKERTDEGGAEKPPRRQGRDGGRVNSPWWPMFVANRDDKRQRHRPLLRQDGGTWKSRAEGEHGRAAKAVGWSSQINQSRAQRVLARRLDESSEKDDGRVSEYAGFQRRQQQ</sequence>
<name>A0AAJ0EGR8_9PEZI</name>
<organism evidence="2 3">
    <name type="scientific">Colletotrichum phormii</name>
    <dbReference type="NCBI Taxonomy" id="359342"/>
    <lineage>
        <taxon>Eukaryota</taxon>
        <taxon>Fungi</taxon>
        <taxon>Dikarya</taxon>
        <taxon>Ascomycota</taxon>
        <taxon>Pezizomycotina</taxon>
        <taxon>Sordariomycetes</taxon>
        <taxon>Hypocreomycetidae</taxon>
        <taxon>Glomerellales</taxon>
        <taxon>Glomerellaceae</taxon>
        <taxon>Colletotrichum</taxon>
        <taxon>Colletotrichum acutatum species complex</taxon>
    </lineage>
</organism>
<evidence type="ECO:0000256" key="1">
    <source>
        <dbReference type="SAM" id="MobiDB-lite"/>
    </source>
</evidence>
<keyword evidence="3" id="KW-1185">Reference proteome</keyword>
<gene>
    <name evidence="2" type="ORF">BDP81DRAFT_424604</name>
</gene>
<comment type="caution">
    <text evidence="2">The sequence shown here is derived from an EMBL/GenBank/DDBJ whole genome shotgun (WGS) entry which is preliminary data.</text>
</comment>
<proteinExistence type="predicted"/>
<dbReference type="Proteomes" id="UP001243989">
    <property type="component" value="Unassembled WGS sequence"/>
</dbReference>
<feature type="compositionally biased region" description="Basic and acidic residues" evidence="1">
    <location>
        <begin position="1"/>
        <end position="35"/>
    </location>
</feature>